<dbReference type="Proteomes" id="UP000198878">
    <property type="component" value="Unassembled WGS sequence"/>
</dbReference>
<sequence>MLPGKPQSIPPVVGNINGIALSTEPGPQSLGKPPFIFNKQDPHAAKMPQEAQPAWRTGTGHPEKPRERHRGGSGGLGPPGETG</sequence>
<name>A0A1H5QKY5_9PSEU</name>
<keyword evidence="3" id="KW-1185">Reference proteome</keyword>
<dbReference type="EMBL" id="FNUJ01000003">
    <property type="protein sequence ID" value="SEF26822.1"/>
    <property type="molecule type" value="Genomic_DNA"/>
</dbReference>
<organism evidence="2 3">
    <name type="scientific">Amycolatopsis pretoriensis</name>
    <dbReference type="NCBI Taxonomy" id="218821"/>
    <lineage>
        <taxon>Bacteria</taxon>
        <taxon>Bacillati</taxon>
        <taxon>Actinomycetota</taxon>
        <taxon>Actinomycetes</taxon>
        <taxon>Pseudonocardiales</taxon>
        <taxon>Pseudonocardiaceae</taxon>
        <taxon>Amycolatopsis</taxon>
    </lineage>
</organism>
<evidence type="ECO:0000256" key="1">
    <source>
        <dbReference type="SAM" id="MobiDB-lite"/>
    </source>
</evidence>
<evidence type="ECO:0000313" key="2">
    <source>
        <dbReference type="EMBL" id="SEF26822.1"/>
    </source>
</evidence>
<reference evidence="3" key="1">
    <citation type="submission" date="2016-10" db="EMBL/GenBank/DDBJ databases">
        <authorList>
            <person name="Varghese N."/>
            <person name="Submissions S."/>
        </authorList>
    </citation>
    <scope>NUCLEOTIDE SEQUENCE [LARGE SCALE GENOMIC DNA]</scope>
    <source>
        <strain evidence="3">DSM 44654</strain>
    </source>
</reference>
<dbReference type="STRING" id="218821.SAMN05421837_103506"/>
<gene>
    <name evidence="2" type="ORF">SAMN05421837_103506</name>
</gene>
<proteinExistence type="predicted"/>
<protein>
    <submittedName>
        <fullName evidence="2">Uncharacterized protein</fullName>
    </submittedName>
</protein>
<evidence type="ECO:0000313" key="3">
    <source>
        <dbReference type="Proteomes" id="UP000198878"/>
    </source>
</evidence>
<accession>A0A1H5QKY5</accession>
<feature type="region of interest" description="Disordered" evidence="1">
    <location>
        <begin position="20"/>
        <end position="83"/>
    </location>
</feature>
<feature type="compositionally biased region" description="Gly residues" evidence="1">
    <location>
        <begin position="72"/>
        <end position="83"/>
    </location>
</feature>
<dbReference type="AlphaFoldDB" id="A0A1H5QKY5"/>